<feature type="non-terminal residue" evidence="1">
    <location>
        <position position="1"/>
    </location>
</feature>
<name>X1J1S1_9ZZZZ</name>
<evidence type="ECO:0000313" key="1">
    <source>
        <dbReference type="EMBL" id="GAH88631.1"/>
    </source>
</evidence>
<protein>
    <submittedName>
        <fullName evidence="1">Uncharacterized protein</fullName>
    </submittedName>
</protein>
<reference evidence="1" key="1">
    <citation type="journal article" date="2014" name="Front. Microbiol.">
        <title>High frequency of phylogenetically diverse reductive dehalogenase-homologous genes in deep subseafloor sedimentary metagenomes.</title>
        <authorList>
            <person name="Kawai M."/>
            <person name="Futagami T."/>
            <person name="Toyoda A."/>
            <person name="Takaki Y."/>
            <person name="Nishi S."/>
            <person name="Hori S."/>
            <person name="Arai W."/>
            <person name="Tsubouchi T."/>
            <person name="Morono Y."/>
            <person name="Uchiyama I."/>
            <person name="Ito T."/>
            <person name="Fujiyama A."/>
            <person name="Inagaki F."/>
            <person name="Takami H."/>
        </authorList>
    </citation>
    <scope>NUCLEOTIDE SEQUENCE</scope>
    <source>
        <strain evidence="1">Expedition CK06-06</strain>
    </source>
</reference>
<accession>X1J1S1</accession>
<organism evidence="1">
    <name type="scientific">marine sediment metagenome</name>
    <dbReference type="NCBI Taxonomy" id="412755"/>
    <lineage>
        <taxon>unclassified sequences</taxon>
        <taxon>metagenomes</taxon>
        <taxon>ecological metagenomes</taxon>
    </lineage>
</organism>
<dbReference type="AlphaFoldDB" id="X1J1S1"/>
<dbReference type="EMBL" id="BARU01041507">
    <property type="protein sequence ID" value="GAH88631.1"/>
    <property type="molecule type" value="Genomic_DNA"/>
</dbReference>
<gene>
    <name evidence="1" type="ORF">S03H2_63981</name>
</gene>
<proteinExistence type="predicted"/>
<comment type="caution">
    <text evidence="1">The sequence shown here is derived from an EMBL/GenBank/DDBJ whole genome shotgun (WGS) entry which is preliminary data.</text>
</comment>
<sequence>RPFVEIKPLPYIPHDNALEILMTLKKLVEENYDIITIGKAFDIA</sequence>